<name>A0ABN6HBP5_9BACT</name>
<feature type="region of interest" description="Disordered" evidence="2">
    <location>
        <begin position="197"/>
        <end position="224"/>
    </location>
</feature>
<dbReference type="PANTHER" id="PTHR33734">
    <property type="entry name" value="LYSM DOMAIN-CONTAINING GPI-ANCHORED PROTEIN 2"/>
    <property type="match status" value="1"/>
</dbReference>
<evidence type="ECO:0000256" key="2">
    <source>
        <dbReference type="SAM" id="MobiDB-lite"/>
    </source>
</evidence>
<feature type="coiled-coil region" evidence="1">
    <location>
        <begin position="19"/>
        <end position="53"/>
    </location>
</feature>
<feature type="region of interest" description="Disordered" evidence="2">
    <location>
        <begin position="55"/>
        <end position="82"/>
    </location>
</feature>
<keyword evidence="1" id="KW-0175">Coiled coil</keyword>
<dbReference type="PROSITE" id="PS51782">
    <property type="entry name" value="LYSM"/>
    <property type="match status" value="2"/>
</dbReference>
<dbReference type="SMART" id="SM00257">
    <property type="entry name" value="LysM"/>
    <property type="match status" value="2"/>
</dbReference>
<dbReference type="SUPFAM" id="SSF54106">
    <property type="entry name" value="LysM domain"/>
    <property type="match status" value="2"/>
</dbReference>
<proteinExistence type="predicted"/>
<evidence type="ECO:0000313" key="5">
    <source>
        <dbReference type="Proteomes" id="UP001374893"/>
    </source>
</evidence>
<dbReference type="Pfam" id="PF01476">
    <property type="entry name" value="LysM"/>
    <property type="match status" value="2"/>
</dbReference>
<organism evidence="4 5">
    <name type="scientific">Haloferula helveola</name>
    <dbReference type="NCBI Taxonomy" id="490095"/>
    <lineage>
        <taxon>Bacteria</taxon>
        <taxon>Pseudomonadati</taxon>
        <taxon>Verrucomicrobiota</taxon>
        <taxon>Verrucomicrobiia</taxon>
        <taxon>Verrucomicrobiales</taxon>
        <taxon>Verrucomicrobiaceae</taxon>
        <taxon>Haloferula</taxon>
    </lineage>
</organism>
<dbReference type="Proteomes" id="UP001374893">
    <property type="component" value="Chromosome"/>
</dbReference>
<feature type="domain" description="LysM" evidence="3">
    <location>
        <begin position="150"/>
        <end position="194"/>
    </location>
</feature>
<sequence>MKTFARFAVLPALAFGSLVDAGEISVTELQQRCDEQERQIRNLELENQRLRSRLGEITPAPDLAPVSTEEKEETVTPPETTRTEPAAPIHVIRSGESLSKIAKQHGTTTAVLAKLNGIKNPGMIREGQRLKLPADTSVASESSKVDTVEGTHRVKSGETFYSIARTYGLSVDRLQESNPGVDYRSLRVGQELKLSARKAPEPTESALTEVARTEDPAGADEASQTVMNRPVVRRVRVTDQISFGDFAKQHGMDPGKLNALNGLHLEPKTPLATGSELYVSAQPLE</sequence>
<dbReference type="InterPro" id="IPR036779">
    <property type="entry name" value="LysM_dom_sf"/>
</dbReference>
<dbReference type="EMBL" id="AP024702">
    <property type="protein sequence ID" value="BCX49884.1"/>
    <property type="molecule type" value="Genomic_DNA"/>
</dbReference>
<gene>
    <name evidence="4" type="ORF">HAHE_37920</name>
</gene>
<accession>A0ABN6HBP5</accession>
<dbReference type="PANTHER" id="PTHR33734:SF22">
    <property type="entry name" value="MEMBRANE-BOUND LYTIC MUREIN TRANSGLYCOSYLASE D"/>
    <property type="match status" value="1"/>
</dbReference>
<keyword evidence="5" id="KW-1185">Reference proteome</keyword>
<dbReference type="CDD" id="cd00118">
    <property type="entry name" value="LysM"/>
    <property type="match status" value="2"/>
</dbReference>
<protein>
    <recommendedName>
        <fullName evidence="3">LysM domain-containing protein</fullName>
    </recommendedName>
</protein>
<evidence type="ECO:0000256" key="1">
    <source>
        <dbReference type="SAM" id="Coils"/>
    </source>
</evidence>
<dbReference type="Gene3D" id="3.10.350.10">
    <property type="entry name" value="LysM domain"/>
    <property type="match status" value="2"/>
</dbReference>
<feature type="domain" description="LysM" evidence="3">
    <location>
        <begin position="88"/>
        <end position="132"/>
    </location>
</feature>
<dbReference type="RefSeq" id="WP_338686693.1">
    <property type="nucleotide sequence ID" value="NZ_AP024702.1"/>
</dbReference>
<evidence type="ECO:0000313" key="4">
    <source>
        <dbReference type="EMBL" id="BCX49884.1"/>
    </source>
</evidence>
<reference evidence="4 5" key="1">
    <citation type="submission" date="2021-06" db="EMBL/GenBank/DDBJ databases">
        <title>Complete genome of Haloferula helveola possessing various polysaccharide degrading enzymes.</title>
        <authorList>
            <person name="Takami H."/>
            <person name="Huang C."/>
            <person name="Hamasaki K."/>
        </authorList>
    </citation>
    <scope>NUCLEOTIDE SEQUENCE [LARGE SCALE GENOMIC DNA]</scope>
    <source>
        <strain evidence="4 5">CN-1</strain>
    </source>
</reference>
<evidence type="ECO:0000259" key="3">
    <source>
        <dbReference type="PROSITE" id="PS51782"/>
    </source>
</evidence>
<dbReference type="InterPro" id="IPR018392">
    <property type="entry name" value="LysM"/>
</dbReference>